<dbReference type="EMBL" id="JBHRSV010000028">
    <property type="protein sequence ID" value="MFC2927282.1"/>
    <property type="molecule type" value="Genomic_DNA"/>
</dbReference>
<dbReference type="RefSeq" id="WP_343163269.1">
    <property type="nucleotide sequence ID" value="NZ_JBHRSV010000028.1"/>
</dbReference>
<organism evidence="1 2">
    <name type="scientific">Hyphobacterium vulgare</name>
    <dbReference type="NCBI Taxonomy" id="1736751"/>
    <lineage>
        <taxon>Bacteria</taxon>
        <taxon>Pseudomonadati</taxon>
        <taxon>Pseudomonadota</taxon>
        <taxon>Alphaproteobacteria</taxon>
        <taxon>Maricaulales</taxon>
        <taxon>Maricaulaceae</taxon>
        <taxon>Hyphobacterium</taxon>
    </lineage>
</organism>
<gene>
    <name evidence="1" type="ORF">ACFOOR_14335</name>
</gene>
<dbReference type="Proteomes" id="UP001595379">
    <property type="component" value="Unassembled WGS sequence"/>
</dbReference>
<sequence>MAGVRAVMVALVSALLVGCHYWSSARLDLGPAMSQAQMQNLGGRSFHRFSLGDAPYHAITTQMVGSRLRVRSEIVICGESGCDVQTDDYFFDNVFVPGDRSFGGLRFPQRWMVGESIQSNYRYFVFRIDDAQLRYLYVSRGPDGQFNGSGSSVSSPVEIIRDLNDQLAGIDPQDRLELWTFNATNSSEVRRNLSRY</sequence>
<dbReference type="PROSITE" id="PS51257">
    <property type="entry name" value="PROKAR_LIPOPROTEIN"/>
    <property type="match status" value="1"/>
</dbReference>
<proteinExistence type="predicted"/>
<comment type="caution">
    <text evidence="1">The sequence shown here is derived from an EMBL/GenBank/DDBJ whole genome shotgun (WGS) entry which is preliminary data.</text>
</comment>
<evidence type="ECO:0000313" key="1">
    <source>
        <dbReference type="EMBL" id="MFC2927282.1"/>
    </source>
</evidence>
<evidence type="ECO:0008006" key="3">
    <source>
        <dbReference type="Google" id="ProtNLM"/>
    </source>
</evidence>
<evidence type="ECO:0000313" key="2">
    <source>
        <dbReference type="Proteomes" id="UP001595379"/>
    </source>
</evidence>
<keyword evidence="2" id="KW-1185">Reference proteome</keyword>
<protein>
    <recommendedName>
        <fullName evidence="3">Lipoprotein</fullName>
    </recommendedName>
</protein>
<reference evidence="2" key="1">
    <citation type="journal article" date="2019" name="Int. J. Syst. Evol. Microbiol.">
        <title>The Global Catalogue of Microorganisms (GCM) 10K type strain sequencing project: providing services to taxonomists for standard genome sequencing and annotation.</title>
        <authorList>
            <consortium name="The Broad Institute Genomics Platform"/>
            <consortium name="The Broad Institute Genome Sequencing Center for Infectious Disease"/>
            <person name="Wu L."/>
            <person name="Ma J."/>
        </authorList>
    </citation>
    <scope>NUCLEOTIDE SEQUENCE [LARGE SCALE GENOMIC DNA]</scope>
    <source>
        <strain evidence="2">KCTC 52487</strain>
    </source>
</reference>
<accession>A0ABV7A138</accession>
<name>A0ABV7A138_9PROT</name>